<feature type="binding site" evidence="2">
    <location>
        <position position="386"/>
    </location>
    <ligand>
        <name>Zn(2+)</name>
        <dbReference type="ChEBI" id="CHEBI:29105"/>
    </ligand>
</feature>
<name>A0AAE1G5N2_PETCI</name>
<dbReference type="AlphaFoldDB" id="A0AAE1G5N2"/>
<comment type="similarity">
    <text evidence="1">Belongs to the LanC-like protein family.</text>
</comment>
<evidence type="ECO:0000313" key="4">
    <source>
        <dbReference type="Proteomes" id="UP001286313"/>
    </source>
</evidence>
<keyword evidence="2" id="KW-0479">Metal-binding</keyword>
<dbReference type="PRINTS" id="PR01950">
    <property type="entry name" value="LANCSUPER"/>
</dbReference>
<dbReference type="GO" id="GO:0005975">
    <property type="term" value="P:carbohydrate metabolic process"/>
    <property type="evidence" value="ECO:0007669"/>
    <property type="project" value="InterPro"/>
</dbReference>
<feature type="binding site" evidence="2">
    <location>
        <position position="387"/>
    </location>
    <ligand>
        <name>Zn(2+)</name>
        <dbReference type="ChEBI" id="CHEBI:29105"/>
    </ligand>
</feature>
<sequence length="463" mass="52551">MWNPSTQASHPLSASTGMNSTCVVNISSLHILNTYFTPLPSRNITEHLGRKMEGRSPPLRDDRCFKNPYPKEIKDDKSQVLDEEQKALSAKYKGKLEENIKLLVDRWETNIHKGQSKPDTCVYTGTSGYSILYLRLYHQYQEESYLNKAGDLIKQDLRSLKGRRVAFVAGDSGILALGAWYFNKIGRADKCEKCVNELLKIRQRIVAVDEYKEDEVLYGRAGYLFSLLFLLQKEVRTDLVTEEVVRDVVKAILASGQQTAQKERSRSPLMYYWHDKAYVGAAHGFIGILFMLLQAREHLEEKELQEVVRGAVDYVCNLQQSSGNLPSSLNNTSDRLVHWCHGAPGAVFLFAKAYQVFKDAKYLQHAKKAGDCVWDRGLLQKGYGLCHGSSGNGYALLYLYQVTGEVVYLYRAAQFGRWCQEYGTHGCRQPDRPYSLFEGLAGNIHFLIDLLQPDEAKFPAFVV</sequence>
<organism evidence="3 4">
    <name type="scientific">Petrolisthes cinctipes</name>
    <name type="common">Flat porcelain crab</name>
    <dbReference type="NCBI Taxonomy" id="88211"/>
    <lineage>
        <taxon>Eukaryota</taxon>
        <taxon>Metazoa</taxon>
        <taxon>Ecdysozoa</taxon>
        <taxon>Arthropoda</taxon>
        <taxon>Crustacea</taxon>
        <taxon>Multicrustacea</taxon>
        <taxon>Malacostraca</taxon>
        <taxon>Eumalacostraca</taxon>
        <taxon>Eucarida</taxon>
        <taxon>Decapoda</taxon>
        <taxon>Pleocyemata</taxon>
        <taxon>Anomura</taxon>
        <taxon>Galatheoidea</taxon>
        <taxon>Porcellanidae</taxon>
        <taxon>Petrolisthes</taxon>
    </lineage>
</organism>
<accession>A0AAE1G5N2</accession>
<dbReference type="CDD" id="cd04794">
    <property type="entry name" value="euk_LANCL"/>
    <property type="match status" value="1"/>
</dbReference>
<dbReference type="SUPFAM" id="SSF158745">
    <property type="entry name" value="LanC-like"/>
    <property type="match status" value="1"/>
</dbReference>
<comment type="caution">
    <text evidence="3">The sequence shown here is derived from an EMBL/GenBank/DDBJ whole genome shotgun (WGS) entry which is preliminary data.</text>
</comment>
<evidence type="ECO:0000256" key="1">
    <source>
        <dbReference type="ARBA" id="ARBA00007179"/>
    </source>
</evidence>
<protein>
    <recommendedName>
        <fullName evidence="5">LanC-like protein 2</fullName>
    </recommendedName>
</protein>
<reference evidence="3" key="1">
    <citation type="submission" date="2023-10" db="EMBL/GenBank/DDBJ databases">
        <title>Genome assemblies of two species of porcelain crab, Petrolisthes cinctipes and Petrolisthes manimaculis (Anomura: Porcellanidae).</title>
        <authorList>
            <person name="Angst P."/>
        </authorList>
    </citation>
    <scope>NUCLEOTIDE SEQUENCE</scope>
    <source>
        <strain evidence="3">PB745_01</strain>
        <tissue evidence="3">Gill</tissue>
    </source>
</reference>
<dbReference type="Gene3D" id="1.50.10.10">
    <property type="match status" value="1"/>
</dbReference>
<dbReference type="PANTHER" id="PTHR12736">
    <property type="entry name" value="LANC-LIKE PROTEIN"/>
    <property type="match status" value="1"/>
</dbReference>
<evidence type="ECO:0000313" key="3">
    <source>
        <dbReference type="EMBL" id="KAK3886949.1"/>
    </source>
</evidence>
<dbReference type="InterPro" id="IPR007822">
    <property type="entry name" value="LANC-like"/>
</dbReference>
<dbReference type="GO" id="GO:0005886">
    <property type="term" value="C:plasma membrane"/>
    <property type="evidence" value="ECO:0007669"/>
    <property type="project" value="TreeGrafter"/>
</dbReference>
<dbReference type="EMBL" id="JAWQEG010000655">
    <property type="protein sequence ID" value="KAK3886949.1"/>
    <property type="molecule type" value="Genomic_DNA"/>
</dbReference>
<dbReference type="InterPro" id="IPR012341">
    <property type="entry name" value="6hp_glycosidase-like_sf"/>
</dbReference>
<keyword evidence="2" id="KW-0862">Zinc</keyword>
<dbReference type="PANTHER" id="PTHR12736:SF21">
    <property type="entry name" value="LANC-LIKE PROTEIN 2"/>
    <property type="match status" value="1"/>
</dbReference>
<dbReference type="Proteomes" id="UP001286313">
    <property type="component" value="Unassembled WGS sequence"/>
</dbReference>
<gene>
    <name evidence="3" type="ORF">Pcinc_008920</name>
</gene>
<dbReference type="GO" id="GO:0046872">
    <property type="term" value="F:metal ion binding"/>
    <property type="evidence" value="ECO:0007669"/>
    <property type="project" value="UniProtKB-KW"/>
</dbReference>
<dbReference type="SMART" id="SM01260">
    <property type="entry name" value="LANC_like"/>
    <property type="match status" value="1"/>
</dbReference>
<evidence type="ECO:0000256" key="2">
    <source>
        <dbReference type="PIRSR" id="PIRSR607822-1"/>
    </source>
</evidence>
<dbReference type="PRINTS" id="PR01951">
    <property type="entry name" value="LANCEUKARYTE"/>
</dbReference>
<feature type="binding site" evidence="2">
    <location>
        <position position="340"/>
    </location>
    <ligand>
        <name>Zn(2+)</name>
        <dbReference type="ChEBI" id="CHEBI:29105"/>
    </ligand>
</feature>
<evidence type="ECO:0008006" key="5">
    <source>
        <dbReference type="Google" id="ProtNLM"/>
    </source>
</evidence>
<dbReference type="InterPro" id="IPR020464">
    <property type="entry name" value="LanC-like_prot_euk"/>
</dbReference>
<keyword evidence="4" id="KW-1185">Reference proteome</keyword>
<dbReference type="Pfam" id="PF05147">
    <property type="entry name" value="LANC_like"/>
    <property type="match status" value="1"/>
</dbReference>
<proteinExistence type="inferred from homology"/>
<dbReference type="GO" id="GO:0031179">
    <property type="term" value="P:peptide modification"/>
    <property type="evidence" value="ECO:0007669"/>
    <property type="project" value="InterPro"/>
</dbReference>